<dbReference type="InterPro" id="IPR000909">
    <property type="entry name" value="PLipase_C_PInositol-sp_X_dom"/>
</dbReference>
<gene>
    <name evidence="3" type="ORF">R5R35_010827</name>
</gene>
<organism evidence="3 4">
    <name type="scientific">Gryllus longicercus</name>
    <dbReference type="NCBI Taxonomy" id="2509291"/>
    <lineage>
        <taxon>Eukaryota</taxon>
        <taxon>Metazoa</taxon>
        <taxon>Ecdysozoa</taxon>
        <taxon>Arthropoda</taxon>
        <taxon>Hexapoda</taxon>
        <taxon>Insecta</taxon>
        <taxon>Pterygota</taxon>
        <taxon>Neoptera</taxon>
        <taxon>Polyneoptera</taxon>
        <taxon>Orthoptera</taxon>
        <taxon>Ensifera</taxon>
        <taxon>Gryllidea</taxon>
        <taxon>Grylloidea</taxon>
        <taxon>Gryllidae</taxon>
        <taxon>Gryllinae</taxon>
        <taxon>Gryllus</taxon>
    </lineage>
</organism>
<feature type="chain" id="PRO_5042914425" description="Phosphatidylinositol-specific phospholipase C X domain-containing protein" evidence="1">
    <location>
        <begin position="21"/>
        <end position="429"/>
    </location>
</feature>
<dbReference type="PANTHER" id="PTHR13593:SF149">
    <property type="entry name" value="PHOSPHATIDYLINOSITOL-SPECIFIC PHOSPHOLIPASE C X DOMAIN CONTAINING, ISOFORM A"/>
    <property type="match status" value="1"/>
</dbReference>
<dbReference type="Gene3D" id="3.20.20.190">
    <property type="entry name" value="Phosphatidylinositol (PI) phosphodiesterase"/>
    <property type="match status" value="1"/>
</dbReference>
<name>A0AAN9ZCC5_9ORTH</name>
<evidence type="ECO:0000313" key="3">
    <source>
        <dbReference type="EMBL" id="KAK7871441.1"/>
    </source>
</evidence>
<dbReference type="PROSITE" id="PS50007">
    <property type="entry name" value="PIPLC_X_DOMAIN"/>
    <property type="match status" value="1"/>
</dbReference>
<evidence type="ECO:0000259" key="2">
    <source>
        <dbReference type="SMART" id="SM00148"/>
    </source>
</evidence>
<dbReference type="Proteomes" id="UP001378592">
    <property type="component" value="Unassembled WGS sequence"/>
</dbReference>
<dbReference type="SMART" id="SM00148">
    <property type="entry name" value="PLCXc"/>
    <property type="match status" value="1"/>
</dbReference>
<dbReference type="SUPFAM" id="SSF51695">
    <property type="entry name" value="PLC-like phosphodiesterases"/>
    <property type="match status" value="1"/>
</dbReference>
<reference evidence="3 4" key="1">
    <citation type="submission" date="2024-03" db="EMBL/GenBank/DDBJ databases">
        <title>The genome assembly and annotation of the cricket Gryllus longicercus Weissman &amp; Gray.</title>
        <authorList>
            <person name="Szrajer S."/>
            <person name="Gray D."/>
            <person name="Ylla G."/>
        </authorList>
    </citation>
    <scope>NUCLEOTIDE SEQUENCE [LARGE SCALE GENOMIC DNA]</scope>
    <source>
        <strain evidence="3">DAG 2021-001</strain>
        <tissue evidence="3">Whole body minus gut</tissue>
    </source>
</reference>
<dbReference type="InterPro" id="IPR017946">
    <property type="entry name" value="PLC-like_Pdiesterase_TIM-brl"/>
</dbReference>
<accession>A0AAN9ZCC5</accession>
<keyword evidence="4" id="KW-1185">Reference proteome</keyword>
<proteinExistence type="predicted"/>
<feature type="domain" description="Phosphatidylinositol-specific phospholipase C X" evidence="2">
    <location>
        <begin position="143"/>
        <end position="301"/>
    </location>
</feature>
<dbReference type="EMBL" id="JAZDUA010000039">
    <property type="protein sequence ID" value="KAK7871441.1"/>
    <property type="molecule type" value="Genomic_DNA"/>
</dbReference>
<dbReference type="GO" id="GO:0006629">
    <property type="term" value="P:lipid metabolic process"/>
    <property type="evidence" value="ECO:0007669"/>
    <property type="project" value="InterPro"/>
</dbReference>
<dbReference type="InterPro" id="IPR051057">
    <property type="entry name" value="PI-PLC_domain"/>
</dbReference>
<evidence type="ECO:0000313" key="4">
    <source>
        <dbReference type="Proteomes" id="UP001378592"/>
    </source>
</evidence>
<evidence type="ECO:0000256" key="1">
    <source>
        <dbReference type="SAM" id="SignalP"/>
    </source>
</evidence>
<feature type="signal peptide" evidence="1">
    <location>
        <begin position="1"/>
        <end position="20"/>
    </location>
</feature>
<sequence length="429" mass="46577">MSWVAISLVLAASLSGAARGATPWVSVTVSPLLTTTPKRQLVVSWAHAQPQAGDWVGLFASDPSNAAGGRSLSGLALARVEVAPGEAEGRALSGVEAARDAEEVTQCAAYVRAADAHPRGEERVLAVACARMYPDWMGDLAASIGGLRLKEVLLPGTHDSGAYRRYSPLVPQTIVEKYSITQEEDIGTQLRLGVRYLDIRVGHYPSTSARWWVNHGVVRLHPLQDVVDDVKDFIRNHPNEVVIFDVQEFPVGFGEDLSVHRALVAFLSEELAELAAPKALGWDATLARVWAQRGRVVLAYDRADVIASLPTAPLWPAVRQLWGDVRTLDALRDYLHRVIGSGASSQPSAHAAMAELTPNAWDVVLDQLGGLRKMADAVNAEMTELLRDEWAANTNAFAVDFVRGTDVVRVAVDFNRHRGERARAGRSRA</sequence>
<comment type="caution">
    <text evidence="3">The sequence shown here is derived from an EMBL/GenBank/DDBJ whole genome shotgun (WGS) entry which is preliminary data.</text>
</comment>
<dbReference type="PANTHER" id="PTHR13593">
    <property type="match status" value="1"/>
</dbReference>
<keyword evidence="1" id="KW-0732">Signal</keyword>
<dbReference type="AlphaFoldDB" id="A0AAN9ZCC5"/>
<dbReference type="GO" id="GO:0008081">
    <property type="term" value="F:phosphoric diester hydrolase activity"/>
    <property type="evidence" value="ECO:0007669"/>
    <property type="project" value="InterPro"/>
</dbReference>
<protein>
    <recommendedName>
        <fullName evidence="2">Phosphatidylinositol-specific phospholipase C X domain-containing protein</fullName>
    </recommendedName>
</protein>